<dbReference type="PROSITE" id="PS50188">
    <property type="entry name" value="B302_SPRY"/>
    <property type="match status" value="1"/>
</dbReference>
<protein>
    <recommendedName>
        <fullName evidence="4">B30.2/SPRY domain-containing protein</fullName>
    </recommendedName>
</protein>
<reference evidence="5 6" key="1">
    <citation type="submission" date="2016-07" db="EMBL/GenBank/DDBJ databases">
        <title>Pervasive Adenine N6-methylation of Active Genes in Fungi.</title>
        <authorList>
            <consortium name="DOE Joint Genome Institute"/>
            <person name="Mondo S.J."/>
            <person name="Dannebaum R.O."/>
            <person name="Kuo R.C."/>
            <person name="Labutti K."/>
            <person name="Haridas S."/>
            <person name="Kuo A."/>
            <person name="Salamov A."/>
            <person name="Ahrendt S.R."/>
            <person name="Lipzen A."/>
            <person name="Sullivan W."/>
            <person name="Andreopoulos W.B."/>
            <person name="Clum A."/>
            <person name="Lindquist E."/>
            <person name="Daum C."/>
            <person name="Ramamoorthy G.K."/>
            <person name="Gryganskyi A."/>
            <person name="Culley D."/>
            <person name="Magnuson J.K."/>
            <person name="James T.Y."/>
            <person name="O'Malley M.A."/>
            <person name="Stajich J.E."/>
            <person name="Spatafora J.W."/>
            <person name="Visel A."/>
            <person name="Grigoriev I.V."/>
        </authorList>
    </citation>
    <scope>NUCLEOTIDE SEQUENCE [LARGE SCALE GENOMIC DNA]</scope>
    <source>
        <strain evidence="5 6">ATCC 12442</strain>
    </source>
</reference>
<dbReference type="GO" id="GO:0008270">
    <property type="term" value="F:zinc ion binding"/>
    <property type="evidence" value="ECO:0007669"/>
    <property type="project" value="UniProtKB-KW"/>
</dbReference>
<dbReference type="GO" id="GO:0004842">
    <property type="term" value="F:ubiquitin-protein transferase activity"/>
    <property type="evidence" value="ECO:0007669"/>
    <property type="project" value="InterPro"/>
</dbReference>
<dbReference type="Gene3D" id="2.60.120.920">
    <property type="match status" value="1"/>
</dbReference>
<dbReference type="STRING" id="61395.A0A1Y1W4K6"/>
<organism evidence="5 6">
    <name type="scientific">Linderina pennispora</name>
    <dbReference type="NCBI Taxonomy" id="61395"/>
    <lineage>
        <taxon>Eukaryota</taxon>
        <taxon>Fungi</taxon>
        <taxon>Fungi incertae sedis</taxon>
        <taxon>Zoopagomycota</taxon>
        <taxon>Kickxellomycotina</taxon>
        <taxon>Kickxellomycetes</taxon>
        <taxon>Kickxellales</taxon>
        <taxon>Kickxellaceae</taxon>
        <taxon>Linderina</taxon>
    </lineage>
</organism>
<dbReference type="InterPro" id="IPR001870">
    <property type="entry name" value="B30.2/SPRY"/>
</dbReference>
<dbReference type="Proteomes" id="UP000193922">
    <property type="component" value="Unassembled WGS sequence"/>
</dbReference>
<dbReference type="InterPro" id="IPR045129">
    <property type="entry name" value="RNF123/RKP/RSPRY1"/>
</dbReference>
<evidence type="ECO:0000256" key="1">
    <source>
        <dbReference type="ARBA" id="ARBA00022723"/>
    </source>
</evidence>
<dbReference type="InterPro" id="IPR013320">
    <property type="entry name" value="ConA-like_dom_sf"/>
</dbReference>
<evidence type="ECO:0000259" key="4">
    <source>
        <dbReference type="PROSITE" id="PS50188"/>
    </source>
</evidence>
<evidence type="ECO:0000313" key="5">
    <source>
        <dbReference type="EMBL" id="ORX68461.1"/>
    </source>
</evidence>
<keyword evidence="1" id="KW-0479">Metal-binding</keyword>
<dbReference type="SMART" id="SM00449">
    <property type="entry name" value="SPRY"/>
    <property type="match status" value="1"/>
</dbReference>
<dbReference type="InterPro" id="IPR043136">
    <property type="entry name" value="B30.2/SPRY_sf"/>
</dbReference>
<dbReference type="Gene3D" id="1.25.10.10">
    <property type="entry name" value="Leucine-rich Repeat Variant"/>
    <property type="match status" value="2"/>
</dbReference>
<dbReference type="PANTHER" id="PTHR13363">
    <property type="entry name" value="RING FINGER AND SRY DOMAIN-CONTAINING"/>
    <property type="match status" value="1"/>
</dbReference>
<keyword evidence="3" id="KW-0862">Zinc</keyword>
<evidence type="ECO:0000256" key="2">
    <source>
        <dbReference type="ARBA" id="ARBA00022771"/>
    </source>
</evidence>
<dbReference type="PANTHER" id="PTHR13363:SF5">
    <property type="entry name" value="E3 UBIQUITIN-PROTEIN LIGASE RNF123"/>
    <property type="match status" value="1"/>
</dbReference>
<dbReference type="RefSeq" id="XP_040742243.1">
    <property type="nucleotide sequence ID" value="XM_040890418.1"/>
</dbReference>
<comment type="caution">
    <text evidence="5">The sequence shown here is derived from an EMBL/GenBank/DDBJ whole genome shotgun (WGS) entry which is preliminary data.</text>
</comment>
<accession>A0A1Y1W4K6</accession>
<keyword evidence="6" id="KW-1185">Reference proteome</keyword>
<dbReference type="OrthoDB" id="2967263at2759"/>
<sequence length="1361" mass="148748">MNSTNNLTYLLIGAGTAIGTYRVLSHIFEQSSHEFCSLTSPTAPAMPPVTQRAKRHAWYGSWSDGSNKGIDMQALDLDALGQLAMSSNYKLRTAASDLLFDRAMTKEMLLLISSRLTGEDADEQLAVVKVAQILAQTPGRRPRMASVGVLGSLVTCLREGGSKELRQRAASAIFDILNHHDAKQADKFRRKAAHAGLLPILRDTMVKDSNDASVNLTLVGLCAMITQLYALRTAFHRDMIDLGFLPGLLGVAKKGIADLALLRVVMESIVRLCTYLSTHRTSLTDLNEPNPHMVQLLEQGAVDVVAACIRQDDQGVSSWGIGLLHEFVSRNVGKDELAASPNIVRWLCRNLSTAKYAYTNQLILRSLWCLCLASKAAHADLAQPPNLRRVLTIFSMDGDVESHYWAIALVSKVSASSATHKWILGSPFSKVIIALVNNMGRSFRTTLLPELSAIIARLTHCIDTAPLLARYPELARACKMLLAAEIPSAKSSAIMSIINATATSHQFMRLVADAEAVEILMDMMADNSEEQSQNYAAKGLTALLYSRRLDTESLVDASRLFLASLNESYKITIDAYFRHSSWRDPVEWGAKTFGLYLSTASVLMSPIQVLVSEAGTDDVRVLDTLAEIMTLQKNLLAFLAIYIMHALDLGRSSERSASLWSDMPPELLLALCAEIKTRRGREECARVGVNTVVTAYYINRKSDPHFCAAVADNTRLLRNDDLTPFVLPTPKQEPAPWTAGGSMAWPKSNGGFEGEMASARMRCLIPVMSAVVCTLADSLAVGLVVQSPVVTQRAVWLARIIYQDFPLMRGIIMRLCATINLDTLNSVDAASVLAMCQDFVMHGSRFDEVAHNRDGNEDEDWRSWLAKISHMGLSDEADLLPVEYFIKHPEIKPSQVAELGRFYAQYALDRYVAGWDSCLRVFRGIAPPCATATPESCWAADRSGPRGEPKDQCDDVRAMAQVASTSNSALVRINRPPSPFPTVASVIASPAEMAVATPKPSASALPAGPVFTTQDPFYPCFEVLANGRTVWNASPKFESVRMRTGIDGRQGGVHRFSARLLTGGLVQIGWCTEHCVFYPESGQGVGDDYESVAYDGSRCRKWFGIAEENEYGEAWDAGDVVCVELDLDLDRVVFYRNGHSMGVAFGVNEFGTMEGASCGFQGLPKDRIWYPAASLATAQGIEFLGMEATSVPPAPAQPPIGDALKAFRIKIEFEDLDSFPYITLALPGSHGQIIVAPVVDPRDLSTYLQPQWWALWVPPKDSIAGERADEPASRLSRWFAHQVTGAMAATADGEQCHGAVLGTSPEWTCFAVLRSGNVCVSAGETQVVLDTGMQDDALSTMGHVWLPKVSSAIVRFELHTM</sequence>
<evidence type="ECO:0000256" key="3">
    <source>
        <dbReference type="ARBA" id="ARBA00022833"/>
    </source>
</evidence>
<dbReference type="SUPFAM" id="SSF49899">
    <property type="entry name" value="Concanavalin A-like lectins/glucanases"/>
    <property type="match status" value="1"/>
</dbReference>
<dbReference type="InterPro" id="IPR016024">
    <property type="entry name" value="ARM-type_fold"/>
</dbReference>
<gene>
    <name evidence="5" type="ORF">DL89DRAFT_293716</name>
</gene>
<evidence type="ECO:0000313" key="6">
    <source>
        <dbReference type="Proteomes" id="UP000193922"/>
    </source>
</evidence>
<dbReference type="GeneID" id="63807066"/>
<dbReference type="InterPro" id="IPR003877">
    <property type="entry name" value="SPRY_dom"/>
</dbReference>
<dbReference type="SUPFAM" id="SSF48371">
    <property type="entry name" value="ARM repeat"/>
    <property type="match status" value="1"/>
</dbReference>
<dbReference type="GO" id="GO:0051603">
    <property type="term" value="P:proteolysis involved in protein catabolic process"/>
    <property type="evidence" value="ECO:0007669"/>
    <property type="project" value="TreeGrafter"/>
</dbReference>
<proteinExistence type="predicted"/>
<name>A0A1Y1W4K6_9FUNG</name>
<feature type="domain" description="B30.2/SPRY" evidence="4">
    <location>
        <begin position="990"/>
        <end position="1193"/>
    </location>
</feature>
<dbReference type="GO" id="GO:0005737">
    <property type="term" value="C:cytoplasm"/>
    <property type="evidence" value="ECO:0007669"/>
    <property type="project" value="TreeGrafter"/>
</dbReference>
<dbReference type="InterPro" id="IPR011989">
    <property type="entry name" value="ARM-like"/>
</dbReference>
<dbReference type="EMBL" id="MCFD01000009">
    <property type="protein sequence ID" value="ORX68461.1"/>
    <property type="molecule type" value="Genomic_DNA"/>
</dbReference>
<dbReference type="Pfam" id="PF00622">
    <property type="entry name" value="SPRY"/>
    <property type="match status" value="1"/>
</dbReference>
<keyword evidence="2" id="KW-0863">Zinc-finger</keyword>